<dbReference type="EMBL" id="CAJFCV020000004">
    <property type="protein sequence ID" value="CAG9116080.1"/>
    <property type="molecule type" value="Genomic_DNA"/>
</dbReference>
<evidence type="ECO:0000313" key="1">
    <source>
        <dbReference type="EMBL" id="CAD5226679.1"/>
    </source>
</evidence>
<dbReference type="Proteomes" id="UP000659654">
    <property type="component" value="Unassembled WGS sequence"/>
</dbReference>
<dbReference type="Proteomes" id="UP000095284">
    <property type="component" value="Unplaced"/>
</dbReference>
<gene>
    <name evidence="1" type="ORF">BXYJ_LOCUS9224</name>
</gene>
<sequence>MSYNDDNNMDYDPFDNMDFRTINVNTQRLDLLEQRRKVLNGTDPKLQVEIAKIKEQLNERNLILNAQMDAEYKWISTRCKQESEQLETDETSELSNVITKLSDELDSLKQSLEDYVHKMDLFDRKTLQVFESVCQELNVDDKMDGDYTQDNPLSLLEKRSVMPGRLISDAAIKEDLIHLNQSFVTTEVDTPEVPKLMRPRHKVVMDKARLIYDGKTFYRGQKLFVQTMNYTKFPAIVFALADEYVHIRSRTPGDTREVFATIDDLRAGRVRIGRKVVTSP</sequence>
<organism evidence="2 4">
    <name type="scientific">Bursaphelenchus xylophilus</name>
    <name type="common">Pinewood nematode worm</name>
    <name type="synonym">Aphelenchoides xylophilus</name>
    <dbReference type="NCBI Taxonomy" id="6326"/>
    <lineage>
        <taxon>Eukaryota</taxon>
        <taxon>Metazoa</taxon>
        <taxon>Ecdysozoa</taxon>
        <taxon>Nematoda</taxon>
        <taxon>Chromadorea</taxon>
        <taxon>Rhabditida</taxon>
        <taxon>Tylenchina</taxon>
        <taxon>Tylenchomorpha</taxon>
        <taxon>Aphelenchoidea</taxon>
        <taxon>Aphelenchoididae</taxon>
        <taxon>Bursaphelenchus</taxon>
    </lineage>
</organism>
<keyword evidence="3" id="KW-1185">Reference proteome</keyword>
<protein>
    <submittedName>
        <fullName evidence="1">(pine wood nematode) hypothetical protein</fullName>
    </submittedName>
</protein>
<evidence type="ECO:0000313" key="4">
    <source>
        <dbReference type="WBParaSite" id="BXY_0741300.1"/>
    </source>
</evidence>
<dbReference type="Proteomes" id="UP000582659">
    <property type="component" value="Unassembled WGS sequence"/>
</dbReference>
<dbReference type="AlphaFoldDB" id="A0A1I7S333"/>
<dbReference type="WBParaSite" id="BXY_0741300.1">
    <property type="protein sequence ID" value="BXY_0741300.1"/>
    <property type="gene ID" value="BXY_0741300"/>
</dbReference>
<dbReference type="SMR" id="A0A1I7S333"/>
<evidence type="ECO:0000313" key="2">
    <source>
        <dbReference type="Proteomes" id="UP000095284"/>
    </source>
</evidence>
<dbReference type="OrthoDB" id="70376at2759"/>
<proteinExistence type="predicted"/>
<reference evidence="4" key="1">
    <citation type="submission" date="2016-11" db="UniProtKB">
        <authorList>
            <consortium name="WormBaseParasite"/>
        </authorList>
    </citation>
    <scope>IDENTIFICATION</scope>
</reference>
<evidence type="ECO:0000313" key="3">
    <source>
        <dbReference type="Proteomes" id="UP000659654"/>
    </source>
</evidence>
<name>A0A1I7S333_BURXY</name>
<accession>A0A1I7S333</accession>
<reference evidence="1" key="2">
    <citation type="submission" date="2020-09" db="EMBL/GenBank/DDBJ databases">
        <authorList>
            <person name="Kikuchi T."/>
        </authorList>
    </citation>
    <scope>NUCLEOTIDE SEQUENCE</scope>
    <source>
        <strain evidence="1">Ka4C1</strain>
    </source>
</reference>
<dbReference type="EMBL" id="CAJFDI010000004">
    <property type="protein sequence ID" value="CAD5226679.1"/>
    <property type="molecule type" value="Genomic_DNA"/>
</dbReference>